<organism evidence="3 4">
    <name type="scientific">Rhododendron simsii</name>
    <name type="common">Sims's rhododendron</name>
    <dbReference type="NCBI Taxonomy" id="118357"/>
    <lineage>
        <taxon>Eukaryota</taxon>
        <taxon>Viridiplantae</taxon>
        <taxon>Streptophyta</taxon>
        <taxon>Embryophyta</taxon>
        <taxon>Tracheophyta</taxon>
        <taxon>Spermatophyta</taxon>
        <taxon>Magnoliopsida</taxon>
        <taxon>eudicotyledons</taxon>
        <taxon>Gunneridae</taxon>
        <taxon>Pentapetalae</taxon>
        <taxon>asterids</taxon>
        <taxon>Ericales</taxon>
        <taxon>Ericaceae</taxon>
        <taxon>Ericoideae</taxon>
        <taxon>Rhodoreae</taxon>
        <taxon>Rhododendron</taxon>
    </lineage>
</organism>
<reference evidence="3" key="1">
    <citation type="submission" date="2019-11" db="EMBL/GenBank/DDBJ databases">
        <authorList>
            <person name="Liu Y."/>
            <person name="Hou J."/>
            <person name="Li T.-Q."/>
            <person name="Guan C.-H."/>
            <person name="Wu X."/>
            <person name="Wu H.-Z."/>
            <person name="Ling F."/>
            <person name="Zhang R."/>
            <person name="Shi X.-G."/>
            <person name="Ren J.-P."/>
            <person name="Chen E.-F."/>
            <person name="Sun J.-M."/>
        </authorList>
    </citation>
    <scope>NUCLEOTIDE SEQUENCE</scope>
    <source>
        <strain evidence="3">Adult_tree_wgs_1</strain>
        <tissue evidence="3">Leaves</tissue>
    </source>
</reference>
<dbReference type="OrthoDB" id="10255543at2759"/>
<dbReference type="GO" id="GO:0008289">
    <property type="term" value="F:lipid binding"/>
    <property type="evidence" value="ECO:0007669"/>
    <property type="project" value="InterPro"/>
</dbReference>
<evidence type="ECO:0000313" key="3">
    <source>
        <dbReference type="EMBL" id="KAF7139818.1"/>
    </source>
</evidence>
<dbReference type="InterPro" id="IPR045897">
    <property type="entry name" value="BPI/LBP_pln"/>
</dbReference>
<dbReference type="PANTHER" id="PTHR46801:SF2">
    <property type="entry name" value="LIPOPOLYSACCHARIDE-BINDING PROTEIN"/>
    <property type="match status" value="1"/>
</dbReference>
<dbReference type="Pfam" id="PF01273">
    <property type="entry name" value="LBP_BPI_CETP"/>
    <property type="match status" value="1"/>
</dbReference>
<accession>A0A834GQ24</accession>
<feature type="domain" description="Lipid-binding serum glycoprotein C-terminal" evidence="2">
    <location>
        <begin position="358"/>
        <end position="556"/>
    </location>
</feature>
<dbReference type="Gene3D" id="3.15.10.10">
    <property type="entry name" value="Bactericidal permeability-increasing protein, domain 1"/>
    <property type="match status" value="1"/>
</dbReference>
<dbReference type="Gene3D" id="3.15.20.10">
    <property type="entry name" value="Bactericidal permeability-increasing protein, domain 2"/>
    <property type="match status" value="1"/>
</dbReference>
<dbReference type="Gene3D" id="3.60.40.10">
    <property type="entry name" value="PPM-type phosphatase domain"/>
    <property type="match status" value="1"/>
</dbReference>
<evidence type="ECO:0008006" key="5">
    <source>
        <dbReference type="Google" id="ProtNLM"/>
    </source>
</evidence>
<dbReference type="Pfam" id="PF02886">
    <property type="entry name" value="LBP_BPI_CETP_C"/>
    <property type="match status" value="1"/>
</dbReference>
<keyword evidence="4" id="KW-1185">Reference proteome</keyword>
<dbReference type="Proteomes" id="UP000626092">
    <property type="component" value="Unassembled WGS sequence"/>
</dbReference>
<evidence type="ECO:0000259" key="2">
    <source>
        <dbReference type="SMART" id="SM00329"/>
    </source>
</evidence>
<gene>
    <name evidence="3" type="ORF">RHSIM_Rhsim06G0223900</name>
</gene>
<dbReference type="SMART" id="SM00329">
    <property type="entry name" value="BPI2"/>
    <property type="match status" value="1"/>
</dbReference>
<protein>
    <recommendedName>
        <fullName evidence="5">BPI/LBP family protein</fullName>
    </recommendedName>
</protein>
<dbReference type="PANTHER" id="PTHR46801">
    <property type="entry name" value="OS06G0309200 PROTEIN"/>
    <property type="match status" value="1"/>
</dbReference>
<comment type="caution">
    <text evidence="3">The sequence shown here is derived from an EMBL/GenBank/DDBJ whole genome shotgun (WGS) entry which is preliminary data.</text>
</comment>
<dbReference type="InterPro" id="IPR036457">
    <property type="entry name" value="PPM-type-like_dom_sf"/>
</dbReference>
<dbReference type="EMBL" id="WJXA01000006">
    <property type="protein sequence ID" value="KAF7139818.1"/>
    <property type="molecule type" value="Genomic_DNA"/>
</dbReference>
<evidence type="ECO:0000313" key="4">
    <source>
        <dbReference type="Proteomes" id="UP000626092"/>
    </source>
</evidence>
<name>A0A834GQ24_RHOSS</name>
<dbReference type="InterPro" id="IPR017943">
    <property type="entry name" value="Bactericidal_perm-incr_a/b_dom"/>
</dbReference>
<feature type="domain" description="Lipid-binding serum glycoprotein N-terminal" evidence="1">
    <location>
        <begin position="109"/>
        <end position="333"/>
    </location>
</feature>
<dbReference type="InterPro" id="IPR001124">
    <property type="entry name" value="Lipid-bd_serum_glycop_C"/>
</dbReference>
<proteinExistence type="predicted"/>
<dbReference type="AlphaFoldDB" id="A0A834GQ24"/>
<sequence length="573" mass="63366">MSSHQLVDFVRDQFNTETKLSVVCERVFDRCIECKGRGNMTMILVQFKRPFDCSGSVKDQAPLLSHLFHLGLLSNFMAPSISYLFLILFLVPSYTHVQSTEEGFISIEILEKGIDFAKDLLINTGISSLTPLEVPQIEKSVRIPLIGTVHITLSNIILYRVDVDSSTVTSGDTGIALVVSGAKAYLSMDWSYHYGTWLIPKISDEGVASVEVKSMEVGLSVGLKNQQGTLELSLLDCGCHVKDLSIKLDGGVSWLYQGVVDAFEKKIRSAIEDAISQKIEDVILQLNSKLQSLPKEIAINKIASLNVTFVNDLVFSNSSVGLEINGLFTARDEVAVPDNYEANLYASLSYSQALLSCGGPSKMGGISIHENVLNSISLVYFNADRMHWIIEKIPNLSLLNTAEWRVILPQLYKQYPNDDMDLNVSITSPPVIAVAQTDIDGELSSDVTIDVLDAGNRIPVACISFVITFSGYPEISRNSLAGRVELNDFTMSLKWSTIGNFHLHLLEPVIQTVLRTVLLPYVNVLLWKGFPLPKLKGYTLHDAQFSFTDSRIIVCTDVAPLSHGYLNPLVPYY</sequence>
<dbReference type="SUPFAM" id="SSF55394">
    <property type="entry name" value="Bactericidal permeability-increasing protein, BPI"/>
    <property type="match status" value="2"/>
</dbReference>
<dbReference type="InterPro" id="IPR017942">
    <property type="entry name" value="Lipid-bd_serum_glycop_N"/>
</dbReference>
<evidence type="ECO:0000259" key="1">
    <source>
        <dbReference type="SMART" id="SM00328"/>
    </source>
</evidence>
<dbReference type="SMART" id="SM00328">
    <property type="entry name" value="BPI1"/>
    <property type="match status" value="1"/>
</dbReference>
<dbReference type="SUPFAM" id="SSF81606">
    <property type="entry name" value="PP2C-like"/>
    <property type="match status" value="1"/>
</dbReference>